<dbReference type="Gene3D" id="3.40.33.10">
    <property type="entry name" value="CAP"/>
    <property type="match status" value="1"/>
</dbReference>
<evidence type="ECO:0000259" key="2">
    <source>
        <dbReference type="Pfam" id="PF00188"/>
    </source>
</evidence>
<dbReference type="Pfam" id="PF00188">
    <property type="entry name" value="CAP"/>
    <property type="match status" value="1"/>
</dbReference>
<dbReference type="InterPro" id="IPR035940">
    <property type="entry name" value="CAP_sf"/>
</dbReference>
<dbReference type="EMBL" id="JAFLEQ010000008">
    <property type="protein sequence ID" value="MBN9644199.1"/>
    <property type="molecule type" value="Genomic_DNA"/>
</dbReference>
<evidence type="ECO:0000313" key="3">
    <source>
        <dbReference type="EMBL" id="MBN9644199.1"/>
    </source>
</evidence>
<sequence length="221" mass="24123">MATTIRTKFLTATVAAAVAFTGFAPAANAGILDAISNGLSISAGGQAEYDTTAPSGSRATHTTATTNTPMAADYTADNTARSATDMLGKDFDKSQDIWTNKVYRAKAIEMATNINRHRAHQGEGPLRLDPTMSVAAQAWAEHMAEYDWFDHDPASKKMGEIIAMRYNIDSSDTAERFIWQWENSPEHNKLLHQDNFTAMGVGIAANDKTGKVYAVVRLYFH</sequence>
<organism evidence="3 4">
    <name type="scientific">Corynebacterium mendelii</name>
    <dbReference type="NCBI Taxonomy" id="2765362"/>
    <lineage>
        <taxon>Bacteria</taxon>
        <taxon>Bacillati</taxon>
        <taxon>Actinomycetota</taxon>
        <taxon>Actinomycetes</taxon>
        <taxon>Mycobacteriales</taxon>
        <taxon>Corynebacteriaceae</taxon>
        <taxon>Corynebacterium</taxon>
    </lineage>
</organism>
<feature type="domain" description="SCP" evidence="2">
    <location>
        <begin position="113"/>
        <end position="216"/>
    </location>
</feature>
<proteinExistence type="predicted"/>
<protein>
    <recommendedName>
        <fullName evidence="2">SCP domain-containing protein</fullName>
    </recommendedName>
</protein>
<accession>A0A939DZM4</accession>
<evidence type="ECO:0000313" key="4">
    <source>
        <dbReference type="Proteomes" id="UP000664332"/>
    </source>
</evidence>
<dbReference type="SUPFAM" id="SSF55797">
    <property type="entry name" value="PR-1-like"/>
    <property type="match status" value="1"/>
</dbReference>
<feature type="signal peptide" evidence="1">
    <location>
        <begin position="1"/>
        <end position="26"/>
    </location>
</feature>
<dbReference type="Proteomes" id="UP000664332">
    <property type="component" value="Unassembled WGS sequence"/>
</dbReference>
<dbReference type="PANTHER" id="PTHR31157">
    <property type="entry name" value="SCP DOMAIN-CONTAINING PROTEIN"/>
    <property type="match status" value="1"/>
</dbReference>
<gene>
    <name evidence="3" type="ORF">JZY06_06160</name>
</gene>
<dbReference type="AlphaFoldDB" id="A0A939DZM4"/>
<keyword evidence="1" id="KW-0732">Signal</keyword>
<evidence type="ECO:0000256" key="1">
    <source>
        <dbReference type="SAM" id="SignalP"/>
    </source>
</evidence>
<reference evidence="3" key="1">
    <citation type="submission" date="2021-03" db="EMBL/GenBank/DDBJ databases">
        <authorList>
            <person name="Sun Q."/>
        </authorList>
    </citation>
    <scope>NUCLEOTIDE SEQUENCE</scope>
    <source>
        <strain evidence="3">CCM 8862</strain>
    </source>
</reference>
<dbReference type="PANTHER" id="PTHR31157:SF1">
    <property type="entry name" value="SCP DOMAIN-CONTAINING PROTEIN"/>
    <property type="match status" value="1"/>
</dbReference>
<keyword evidence="4" id="KW-1185">Reference proteome</keyword>
<dbReference type="InterPro" id="IPR014044">
    <property type="entry name" value="CAP_dom"/>
</dbReference>
<comment type="caution">
    <text evidence="3">The sequence shown here is derived from an EMBL/GenBank/DDBJ whole genome shotgun (WGS) entry which is preliminary data.</text>
</comment>
<feature type="chain" id="PRO_5037350644" description="SCP domain-containing protein" evidence="1">
    <location>
        <begin position="27"/>
        <end position="221"/>
    </location>
</feature>
<dbReference type="RefSeq" id="WP_207119198.1">
    <property type="nucleotide sequence ID" value="NZ_JAFLEQ010000008.1"/>
</dbReference>
<name>A0A939DZM4_9CORY</name>